<accession>A0A8S3Y6S7</accession>
<dbReference type="OrthoDB" id="7349658at2759"/>
<evidence type="ECO:0000313" key="3">
    <source>
        <dbReference type="Proteomes" id="UP000691718"/>
    </source>
</evidence>
<dbReference type="AlphaFoldDB" id="A0A8S3Y6S7"/>
<feature type="region of interest" description="Disordered" evidence="1">
    <location>
        <begin position="78"/>
        <end position="102"/>
    </location>
</feature>
<keyword evidence="3" id="KW-1185">Reference proteome</keyword>
<proteinExistence type="predicted"/>
<reference evidence="2" key="1">
    <citation type="submission" date="2021-04" db="EMBL/GenBank/DDBJ databases">
        <authorList>
            <person name="Tunstrom K."/>
        </authorList>
    </citation>
    <scope>NUCLEOTIDE SEQUENCE</scope>
</reference>
<organism evidence="2 3">
    <name type="scientific">Parnassius apollo</name>
    <name type="common">Apollo butterfly</name>
    <name type="synonym">Papilio apollo</name>
    <dbReference type="NCBI Taxonomy" id="110799"/>
    <lineage>
        <taxon>Eukaryota</taxon>
        <taxon>Metazoa</taxon>
        <taxon>Ecdysozoa</taxon>
        <taxon>Arthropoda</taxon>
        <taxon>Hexapoda</taxon>
        <taxon>Insecta</taxon>
        <taxon>Pterygota</taxon>
        <taxon>Neoptera</taxon>
        <taxon>Endopterygota</taxon>
        <taxon>Lepidoptera</taxon>
        <taxon>Glossata</taxon>
        <taxon>Ditrysia</taxon>
        <taxon>Papilionoidea</taxon>
        <taxon>Papilionidae</taxon>
        <taxon>Parnassiinae</taxon>
        <taxon>Parnassini</taxon>
        <taxon>Parnassius</taxon>
        <taxon>Parnassius</taxon>
    </lineage>
</organism>
<evidence type="ECO:0000313" key="2">
    <source>
        <dbReference type="EMBL" id="CAG5055266.1"/>
    </source>
</evidence>
<sequence>MASVDHKAKLKVKFDTHLKEKDLCRLEKNDRRKIGEGNILCTVYNFQAVMQCPLGDSSSFYYISKLNCPNFTMAELAQKSDKKTNKEQEIEGNQGRRGEDRIEEETVGAYGDVYNYFWD</sequence>
<dbReference type="Proteomes" id="UP000691718">
    <property type="component" value="Unassembled WGS sequence"/>
</dbReference>
<protein>
    <submittedName>
        <fullName evidence="2">(apollo) hypothetical protein</fullName>
    </submittedName>
</protein>
<evidence type="ECO:0000256" key="1">
    <source>
        <dbReference type="SAM" id="MobiDB-lite"/>
    </source>
</evidence>
<gene>
    <name evidence="2" type="ORF">PAPOLLO_LOCUS26240</name>
</gene>
<name>A0A8S3Y6S7_PARAO</name>
<dbReference type="EMBL" id="CAJQZP010001576">
    <property type="protein sequence ID" value="CAG5055266.1"/>
    <property type="molecule type" value="Genomic_DNA"/>
</dbReference>
<feature type="compositionally biased region" description="Basic and acidic residues" evidence="1">
    <location>
        <begin position="78"/>
        <end position="100"/>
    </location>
</feature>
<comment type="caution">
    <text evidence="2">The sequence shown here is derived from an EMBL/GenBank/DDBJ whole genome shotgun (WGS) entry which is preliminary data.</text>
</comment>